<name>A0ACB1AFI5_MELEN</name>
<keyword evidence="2" id="KW-1185">Reference proteome</keyword>
<proteinExistence type="predicted"/>
<organism evidence="1 2">
    <name type="scientific">Meloidogyne enterolobii</name>
    <name type="common">Root-knot nematode worm</name>
    <name type="synonym">Meloidogyne mayaguensis</name>
    <dbReference type="NCBI Taxonomy" id="390850"/>
    <lineage>
        <taxon>Eukaryota</taxon>
        <taxon>Metazoa</taxon>
        <taxon>Ecdysozoa</taxon>
        <taxon>Nematoda</taxon>
        <taxon>Chromadorea</taxon>
        <taxon>Rhabditida</taxon>
        <taxon>Tylenchina</taxon>
        <taxon>Tylenchomorpha</taxon>
        <taxon>Tylenchoidea</taxon>
        <taxon>Meloidogynidae</taxon>
        <taxon>Meloidogyninae</taxon>
        <taxon>Meloidogyne</taxon>
    </lineage>
</organism>
<evidence type="ECO:0000313" key="2">
    <source>
        <dbReference type="Proteomes" id="UP001497535"/>
    </source>
</evidence>
<gene>
    <name evidence="1" type="ORF">MENTE1834_LOCUS37007</name>
</gene>
<sequence>MVKTTKTTKESKQQQRVINKNLQKDKLSPEKIIQKQRLLELSFGKLNAELAKKDSDLLNSYGTKKNIFMDILKIPPVIDLGTVDDNISNKTGTNNVSLPLRPTKLQIETKQELLKESLLSRHGHGVVLLNSPSNTEEEEEGDITLIEENAPSNKKLKQKIPKGGKVEKKKKIMPTSVKSSTSNLQSSPSISTLVNFSASQGTIANTSIFSDIDLREETGIIKLNKKILSRQSKQKTVAQIKEQLCHSCVTNIENASVERLPQVSQPSTSKNSENRRLSYTREEILSICPPKQENSFEELSLDHKTFASRIRYEHRSSKIDLSKNYKLVGLRYYQQILGKEIVPNTNKFLRIPLSVVSFNVLCQHYVNVMSHLYQHLRGAKSAHKLWNSRKQKLELEFDRIDADIFCLQEVQDVHYEEFYLPYFTSRGFQGLFTRKTGGLQTPDGCAIFWRQSKITLLYINQVSFNLFIPPTMNSPNIGQVAIFGLNDCLYNSSAFCISNTHIFFQMKKGVIKLAQIAYLLGHMKKAETEFVASMKLQKDPIRKYNFVGHILCGDFNIEPTSPLHRSTMALRPTSNTIPSTPPSSTSIPLALMKMTKNCELVDSKDLVDPQLFIVKQNTSDFLSHDFSFASVYEHFNAIGEPEISSYHMEESTPDFILYTIPKNTQKFEQDVCFFIFIIIYMVFWEGC</sequence>
<protein>
    <submittedName>
        <fullName evidence="1">Uncharacterized protein</fullName>
    </submittedName>
</protein>
<dbReference type="EMBL" id="CAVMJV010000076">
    <property type="protein sequence ID" value="CAK5089302.1"/>
    <property type="molecule type" value="Genomic_DNA"/>
</dbReference>
<accession>A0ACB1AFI5</accession>
<reference evidence="1" key="1">
    <citation type="submission" date="2023-11" db="EMBL/GenBank/DDBJ databases">
        <authorList>
            <person name="Poullet M."/>
        </authorList>
    </citation>
    <scope>NUCLEOTIDE SEQUENCE</scope>
    <source>
        <strain evidence="1">E1834</strain>
    </source>
</reference>
<evidence type="ECO:0000313" key="1">
    <source>
        <dbReference type="EMBL" id="CAK5089302.1"/>
    </source>
</evidence>
<dbReference type="Proteomes" id="UP001497535">
    <property type="component" value="Unassembled WGS sequence"/>
</dbReference>
<comment type="caution">
    <text evidence="1">The sequence shown here is derived from an EMBL/GenBank/DDBJ whole genome shotgun (WGS) entry which is preliminary data.</text>
</comment>